<name>W6S224_9CLOT</name>
<feature type="binding site" evidence="2">
    <location>
        <position position="161"/>
    </location>
    <ligand>
        <name>Mn(2+)</name>
        <dbReference type="ChEBI" id="CHEBI:29035"/>
        <label>2</label>
    </ligand>
</feature>
<dbReference type="InterPro" id="IPR011650">
    <property type="entry name" value="Peptidase_M20_dimer"/>
</dbReference>
<dbReference type="NCBIfam" id="TIGR01891">
    <property type="entry name" value="amidohydrolases"/>
    <property type="match status" value="1"/>
</dbReference>
<dbReference type="InterPro" id="IPR036264">
    <property type="entry name" value="Bact_exopeptidase_dim_dom"/>
</dbReference>
<dbReference type="PANTHER" id="PTHR11014:SF63">
    <property type="entry name" value="METALLOPEPTIDASE, PUTATIVE (AFU_ORTHOLOGUE AFUA_6G09600)-RELATED"/>
    <property type="match status" value="1"/>
</dbReference>
<dbReference type="Gene3D" id="3.40.630.10">
    <property type="entry name" value="Zn peptidases"/>
    <property type="match status" value="1"/>
</dbReference>
<dbReference type="CDD" id="cd03886">
    <property type="entry name" value="M20_Acy1"/>
    <property type="match status" value="1"/>
</dbReference>
<feature type="domain" description="Peptidase M20 dimerisation" evidence="3">
    <location>
        <begin position="186"/>
        <end position="280"/>
    </location>
</feature>
<dbReference type="SUPFAM" id="SSF55031">
    <property type="entry name" value="Bacterial exopeptidase dimerisation domain"/>
    <property type="match status" value="1"/>
</dbReference>
<sequence>MNYFERANELKDELSKNRQYIHENAEVGMELPNTCQYVMSKLKEMGYEPKVIGGSGVTATVGNGQGKTILLRADMDALPMKEESGEPFACKNGKAVHACGHDLHAAMLLGAAKMLKENEASIQGTVKLAFQPGEEIFQGSKALIEEGILESPKVDAALAYHVGPGKMPVGLHMYNDQNTMMYSNDGFKITVHGKGAHGAYPHLSVDPIHIAVQIYLGLEEIIAREVNSSSPCVMTIGKLTAGEANNIIPETAEIQGSIRTTSVENREIMVSRMKEVACKIAEVYRGTAEVEMISEVPPLICNPEFTKEILSYMSELDVPGQMGVPGIQASASDDFSVILEKVPGAYMFLSAGYPDKDVAPSHNPKVIFNEDVLPIGSAYLAHCATRWLENNK</sequence>
<dbReference type="OrthoDB" id="9776731at2"/>
<feature type="binding site" evidence="2">
    <location>
        <position position="362"/>
    </location>
    <ligand>
        <name>Mn(2+)</name>
        <dbReference type="ChEBI" id="CHEBI:29035"/>
        <label>2</label>
    </ligand>
</feature>
<dbReference type="PANTHER" id="PTHR11014">
    <property type="entry name" value="PEPTIDASE M20 FAMILY MEMBER"/>
    <property type="match status" value="1"/>
</dbReference>
<dbReference type="EMBL" id="HG917869">
    <property type="protein sequence ID" value="CDM69924.1"/>
    <property type="molecule type" value="Genomic_DNA"/>
</dbReference>
<keyword evidence="2" id="KW-0479">Metal-binding</keyword>
<feature type="binding site" evidence="2">
    <location>
        <position position="135"/>
    </location>
    <ligand>
        <name>Mn(2+)</name>
        <dbReference type="ChEBI" id="CHEBI:29035"/>
        <label>2</label>
    </ligand>
</feature>
<dbReference type="HOGENOM" id="CLU_023257_0_1_9"/>
<dbReference type="RefSeq" id="WP_044040110.1">
    <property type="nucleotide sequence ID" value="NZ_HG917869.1"/>
</dbReference>
<accession>W6S224</accession>
<evidence type="ECO:0000259" key="3">
    <source>
        <dbReference type="Pfam" id="PF07687"/>
    </source>
</evidence>
<protein>
    <submittedName>
        <fullName evidence="4">Amidohydrolase</fullName>
    </submittedName>
</protein>
<dbReference type="eggNOG" id="COG1473">
    <property type="taxonomic scope" value="Bacteria"/>
</dbReference>
<dbReference type="Pfam" id="PF01546">
    <property type="entry name" value="Peptidase_M20"/>
    <property type="match status" value="1"/>
</dbReference>
<dbReference type="Pfam" id="PF07687">
    <property type="entry name" value="M20_dimer"/>
    <property type="match status" value="1"/>
</dbReference>
<organism evidence="4 5">
    <name type="scientific">Clostridium bornimense</name>
    <dbReference type="NCBI Taxonomy" id="1216932"/>
    <lineage>
        <taxon>Bacteria</taxon>
        <taxon>Bacillati</taxon>
        <taxon>Bacillota</taxon>
        <taxon>Clostridia</taxon>
        <taxon>Eubacteriales</taxon>
        <taxon>Clostridiaceae</taxon>
        <taxon>Clostridium</taxon>
    </lineage>
</organism>
<evidence type="ECO:0000256" key="2">
    <source>
        <dbReference type="PIRSR" id="PIRSR005962-1"/>
    </source>
</evidence>
<dbReference type="GO" id="GO:0046872">
    <property type="term" value="F:metal ion binding"/>
    <property type="evidence" value="ECO:0007669"/>
    <property type="project" value="UniProtKB-KW"/>
</dbReference>
<dbReference type="GO" id="GO:0019877">
    <property type="term" value="P:diaminopimelate biosynthetic process"/>
    <property type="evidence" value="ECO:0007669"/>
    <property type="project" value="UniProtKB-ARBA"/>
</dbReference>
<dbReference type="InterPro" id="IPR017439">
    <property type="entry name" value="Amidohydrolase"/>
</dbReference>
<dbReference type="STRING" id="1216932.CM240_2807"/>
<dbReference type="InterPro" id="IPR002933">
    <property type="entry name" value="Peptidase_M20"/>
</dbReference>
<keyword evidence="1 4" id="KW-0378">Hydrolase</keyword>
<evidence type="ECO:0000313" key="4">
    <source>
        <dbReference type="EMBL" id="CDM69924.1"/>
    </source>
</evidence>
<comment type="cofactor">
    <cofactor evidence="2">
        <name>Mn(2+)</name>
        <dbReference type="ChEBI" id="CHEBI:29035"/>
    </cofactor>
    <text evidence="2">The Mn(2+) ion enhances activity.</text>
</comment>
<keyword evidence="2" id="KW-0464">Manganese</keyword>
<evidence type="ECO:0000256" key="1">
    <source>
        <dbReference type="ARBA" id="ARBA00022801"/>
    </source>
</evidence>
<dbReference type="Proteomes" id="UP000019426">
    <property type="component" value="Chromosome M2/40_rep2"/>
</dbReference>
<reference evidence="4 5" key="1">
    <citation type="submission" date="2013-11" db="EMBL/GenBank/DDBJ databases">
        <title>Complete genome sequence of Clostridum sp. M2/40.</title>
        <authorList>
            <person name="Wibberg D."/>
            <person name="Puehler A."/>
            <person name="Schlueter A."/>
        </authorList>
    </citation>
    <scope>NUCLEOTIDE SEQUENCE [LARGE SCALE GENOMIC DNA]</scope>
    <source>
        <strain evidence="5">M2/40</strain>
    </source>
</reference>
<dbReference type="SUPFAM" id="SSF53187">
    <property type="entry name" value="Zn-dependent exopeptidases"/>
    <property type="match status" value="1"/>
</dbReference>
<dbReference type="PIRSF" id="PIRSF005962">
    <property type="entry name" value="Pept_M20D_amidohydro"/>
    <property type="match status" value="1"/>
</dbReference>
<proteinExistence type="predicted"/>
<feature type="binding site" evidence="2">
    <location>
        <position position="99"/>
    </location>
    <ligand>
        <name>Mn(2+)</name>
        <dbReference type="ChEBI" id="CHEBI:29035"/>
        <label>2</label>
    </ligand>
</feature>
<gene>
    <name evidence="4" type="ORF">CM240_2807</name>
</gene>
<evidence type="ECO:0000313" key="5">
    <source>
        <dbReference type="Proteomes" id="UP000019426"/>
    </source>
</evidence>
<dbReference type="PATRIC" id="fig|1216932.3.peg.2769"/>
<dbReference type="AlphaFoldDB" id="W6S224"/>
<dbReference type="Gene3D" id="3.30.70.360">
    <property type="match status" value="1"/>
</dbReference>
<feature type="binding site" evidence="2">
    <location>
        <position position="101"/>
    </location>
    <ligand>
        <name>Mn(2+)</name>
        <dbReference type="ChEBI" id="CHEBI:29035"/>
        <label>2</label>
    </ligand>
</feature>
<dbReference type="FunFam" id="3.30.70.360:FF:000001">
    <property type="entry name" value="N-acetyldiaminopimelate deacetylase"/>
    <property type="match status" value="1"/>
</dbReference>
<dbReference type="KEGG" id="clt:CM240_2807"/>
<dbReference type="GO" id="GO:0050118">
    <property type="term" value="F:N-acetyldiaminopimelate deacetylase activity"/>
    <property type="evidence" value="ECO:0007669"/>
    <property type="project" value="UniProtKB-ARBA"/>
</dbReference>
<keyword evidence="5" id="KW-1185">Reference proteome</keyword>